<accession>A0A9P6I2G1</accession>
<dbReference type="SUPFAM" id="SSF54928">
    <property type="entry name" value="RNA-binding domain, RBD"/>
    <property type="match status" value="1"/>
</dbReference>
<dbReference type="InterPro" id="IPR012677">
    <property type="entry name" value="Nucleotide-bd_a/b_plait_sf"/>
</dbReference>
<keyword evidence="3" id="KW-1185">Reference proteome</keyword>
<reference evidence="2" key="2">
    <citation type="submission" date="2020-11" db="EMBL/GenBank/DDBJ databases">
        <title>Whole genome sequencing of Colletotrichum sp.</title>
        <authorList>
            <person name="Li H."/>
        </authorList>
    </citation>
    <scope>NUCLEOTIDE SEQUENCE</scope>
    <source>
        <strain evidence="2">CkLH20</strain>
    </source>
</reference>
<evidence type="ECO:0000313" key="3">
    <source>
        <dbReference type="Proteomes" id="UP000781932"/>
    </source>
</evidence>
<dbReference type="GO" id="GO:0003676">
    <property type="term" value="F:nucleic acid binding"/>
    <property type="evidence" value="ECO:0007669"/>
    <property type="project" value="InterPro"/>
</dbReference>
<feature type="compositionally biased region" description="Polar residues" evidence="1">
    <location>
        <begin position="1"/>
        <end position="11"/>
    </location>
</feature>
<evidence type="ECO:0000256" key="1">
    <source>
        <dbReference type="SAM" id="MobiDB-lite"/>
    </source>
</evidence>
<dbReference type="GeneID" id="62164630"/>
<name>A0A9P6I2G1_9PEZI</name>
<protein>
    <recommendedName>
        <fullName evidence="4">RRM domain-containing protein</fullName>
    </recommendedName>
</protein>
<dbReference type="EMBL" id="JAATWM020000030">
    <property type="protein sequence ID" value="KAF9873731.1"/>
    <property type="molecule type" value="Genomic_DNA"/>
</dbReference>
<dbReference type="Proteomes" id="UP000781932">
    <property type="component" value="Unassembled WGS sequence"/>
</dbReference>
<dbReference type="AlphaFoldDB" id="A0A9P6I2G1"/>
<proteinExistence type="predicted"/>
<dbReference type="OrthoDB" id="3508416at2759"/>
<dbReference type="Gene3D" id="3.30.70.330">
    <property type="match status" value="1"/>
</dbReference>
<gene>
    <name evidence="2" type="ORF">CkaCkLH20_08841</name>
</gene>
<evidence type="ECO:0000313" key="2">
    <source>
        <dbReference type="EMBL" id="KAF9873731.1"/>
    </source>
</evidence>
<dbReference type="RefSeq" id="XP_038743192.1">
    <property type="nucleotide sequence ID" value="XM_038891556.1"/>
</dbReference>
<evidence type="ECO:0008006" key="4">
    <source>
        <dbReference type="Google" id="ProtNLM"/>
    </source>
</evidence>
<organism evidence="2 3">
    <name type="scientific">Colletotrichum karsti</name>
    <dbReference type="NCBI Taxonomy" id="1095194"/>
    <lineage>
        <taxon>Eukaryota</taxon>
        <taxon>Fungi</taxon>
        <taxon>Dikarya</taxon>
        <taxon>Ascomycota</taxon>
        <taxon>Pezizomycotina</taxon>
        <taxon>Sordariomycetes</taxon>
        <taxon>Hypocreomycetidae</taxon>
        <taxon>Glomerellales</taxon>
        <taxon>Glomerellaceae</taxon>
        <taxon>Colletotrichum</taxon>
        <taxon>Colletotrichum boninense species complex</taxon>
    </lineage>
</organism>
<comment type="caution">
    <text evidence="2">The sequence shown here is derived from an EMBL/GenBank/DDBJ whole genome shotgun (WGS) entry which is preliminary data.</text>
</comment>
<feature type="region of interest" description="Disordered" evidence="1">
    <location>
        <begin position="1"/>
        <end position="52"/>
    </location>
</feature>
<sequence>MSSNSKQTPSRPQDMLNQDEGPDSVKSWSPSGVRVRNQNHKNPHSNEPAVTTFEPLNVRANNPALGPRTRTVSTASAFTDSSGSVGNFGPSFNASAQAAWDRALSTHAAHAWDRGNSSHSTETVKPSSLMDKYPQLRHSNNLAQNIAAVRGPRQPGYIDNGAPFDNFGCGAPAIGGHANHLGQSQGVHGIMAHGLSTTTARPIINPGGRVPVRVSIHADRPAPTMRALGNASSIENLNVQMSGISIAPPRNQPRQALRPLRDTELNTRAGIAPLNQGYRAMEVVGRPCRLDPSKDPQRELKAEYGISLNYGGDASIARNQSANIPDNENCSMWITNLPADCTHNMLLSQIQGFGRIYCCVINPPDPHAGHTTAAAKVVFFELKAAQCFYSMCSNPSRRLMVGGRVAKVSLNRIKSAEQDTGGHKSRALKIAGDIRYVNPQCLTSWFQDKFVFDIDEIIEVLSTEDMGVVEYRFGSWRCQAEAARMALFRDFDIGQPGCPVWEVTYADDPCA</sequence>
<reference evidence="2" key="1">
    <citation type="submission" date="2020-03" db="EMBL/GenBank/DDBJ databases">
        <authorList>
            <person name="He L."/>
        </authorList>
    </citation>
    <scope>NUCLEOTIDE SEQUENCE</scope>
    <source>
        <strain evidence="2">CkLH20</strain>
    </source>
</reference>
<dbReference type="InterPro" id="IPR035979">
    <property type="entry name" value="RBD_domain_sf"/>
</dbReference>